<protein>
    <submittedName>
        <fullName evidence="1">Uncharacterized protein</fullName>
    </submittedName>
</protein>
<sequence length="35" mass="3903">QPVEKAACLSINNSKLSLIYSRQAQQKTDHVYPAT</sequence>
<reference evidence="1" key="1">
    <citation type="submission" date="2018-05" db="EMBL/GenBank/DDBJ databases">
        <authorList>
            <person name="Lanie J.A."/>
            <person name="Ng W.-L."/>
            <person name="Kazmierczak K.M."/>
            <person name="Andrzejewski T.M."/>
            <person name="Davidsen T.M."/>
            <person name="Wayne K.J."/>
            <person name="Tettelin H."/>
            <person name="Glass J.I."/>
            <person name="Rusch D."/>
            <person name="Podicherti R."/>
            <person name="Tsui H.-C.T."/>
            <person name="Winkler M.E."/>
        </authorList>
    </citation>
    <scope>NUCLEOTIDE SEQUENCE</scope>
</reference>
<name>A0A382HFA9_9ZZZZ</name>
<dbReference type="EMBL" id="UINC01060845">
    <property type="protein sequence ID" value="SVB85785.1"/>
    <property type="molecule type" value="Genomic_DNA"/>
</dbReference>
<evidence type="ECO:0000313" key="1">
    <source>
        <dbReference type="EMBL" id="SVB85785.1"/>
    </source>
</evidence>
<feature type="non-terminal residue" evidence="1">
    <location>
        <position position="1"/>
    </location>
</feature>
<gene>
    <name evidence="1" type="ORF">METZ01_LOCUS238639</name>
</gene>
<dbReference type="AlphaFoldDB" id="A0A382HFA9"/>
<accession>A0A382HFA9</accession>
<organism evidence="1">
    <name type="scientific">marine metagenome</name>
    <dbReference type="NCBI Taxonomy" id="408172"/>
    <lineage>
        <taxon>unclassified sequences</taxon>
        <taxon>metagenomes</taxon>
        <taxon>ecological metagenomes</taxon>
    </lineage>
</organism>
<proteinExistence type="predicted"/>